<name>A0A0E9W537_ANGAN</name>
<sequence length="68" mass="8026">MPEFIYKYKTQKHIYTSTCISVAFCSGLSQTTFTLTYLRWKKYLTWRLIHGASLTNRTQARPGFQIQT</sequence>
<organism evidence="2">
    <name type="scientific">Anguilla anguilla</name>
    <name type="common">European freshwater eel</name>
    <name type="synonym">Muraena anguilla</name>
    <dbReference type="NCBI Taxonomy" id="7936"/>
    <lineage>
        <taxon>Eukaryota</taxon>
        <taxon>Metazoa</taxon>
        <taxon>Chordata</taxon>
        <taxon>Craniata</taxon>
        <taxon>Vertebrata</taxon>
        <taxon>Euteleostomi</taxon>
        <taxon>Actinopterygii</taxon>
        <taxon>Neopterygii</taxon>
        <taxon>Teleostei</taxon>
        <taxon>Anguilliformes</taxon>
        <taxon>Anguillidae</taxon>
        <taxon>Anguilla</taxon>
    </lineage>
</organism>
<proteinExistence type="predicted"/>
<dbReference type="AlphaFoldDB" id="A0A0E9W537"/>
<evidence type="ECO:0000313" key="2">
    <source>
        <dbReference type="EMBL" id="JAH85474.1"/>
    </source>
</evidence>
<keyword evidence="1" id="KW-0472">Membrane</keyword>
<keyword evidence="1" id="KW-0812">Transmembrane</keyword>
<dbReference type="EMBL" id="GBXM01023103">
    <property type="protein sequence ID" value="JAH85474.1"/>
    <property type="molecule type" value="Transcribed_RNA"/>
</dbReference>
<keyword evidence="1" id="KW-1133">Transmembrane helix</keyword>
<feature type="transmembrane region" description="Helical" evidence="1">
    <location>
        <begin position="14"/>
        <end position="38"/>
    </location>
</feature>
<reference evidence="2" key="1">
    <citation type="submission" date="2014-11" db="EMBL/GenBank/DDBJ databases">
        <authorList>
            <person name="Amaro Gonzalez C."/>
        </authorList>
    </citation>
    <scope>NUCLEOTIDE SEQUENCE</scope>
</reference>
<protein>
    <submittedName>
        <fullName evidence="2">Uncharacterized protein</fullName>
    </submittedName>
</protein>
<evidence type="ECO:0000256" key="1">
    <source>
        <dbReference type="SAM" id="Phobius"/>
    </source>
</evidence>
<reference evidence="2" key="2">
    <citation type="journal article" date="2015" name="Fish Shellfish Immunol.">
        <title>Early steps in the European eel (Anguilla anguilla)-Vibrio vulnificus interaction in the gills: Role of the RtxA13 toxin.</title>
        <authorList>
            <person name="Callol A."/>
            <person name="Pajuelo D."/>
            <person name="Ebbesson L."/>
            <person name="Teles M."/>
            <person name="MacKenzie S."/>
            <person name="Amaro C."/>
        </authorList>
    </citation>
    <scope>NUCLEOTIDE SEQUENCE</scope>
</reference>
<accession>A0A0E9W537</accession>